<dbReference type="InterPro" id="IPR014347">
    <property type="entry name" value="Tautomerase/MIF_sf"/>
</dbReference>
<dbReference type="PATRIC" id="fig|1961.12.peg.222"/>
<dbReference type="OrthoDB" id="7203947at2"/>
<proteinExistence type="predicted"/>
<dbReference type="Pfam" id="PF02962">
    <property type="entry name" value="CHMI"/>
    <property type="match status" value="1"/>
</dbReference>
<dbReference type="EMBL" id="LGUV01000001">
    <property type="protein sequence ID" value="KOG58009.1"/>
    <property type="molecule type" value="Genomic_DNA"/>
</dbReference>
<keyword evidence="1" id="KW-0413">Isomerase</keyword>
<protein>
    <submittedName>
        <fullName evidence="1">Isomerase</fullName>
    </submittedName>
</protein>
<dbReference type="SUPFAM" id="SSF55331">
    <property type="entry name" value="Tautomerase/MIF"/>
    <property type="match status" value="1"/>
</dbReference>
<accession>A0A0L8N5M9</accession>
<dbReference type="PANTHER" id="PTHR37950">
    <property type="entry name" value="4-HYDROXYPHENYLACETATE CATABOLISM PROTEIN"/>
    <property type="match status" value="1"/>
</dbReference>
<organism evidence="1 2">
    <name type="scientific">Streptomyces virginiae</name>
    <name type="common">Streptomyces cinnamonensis</name>
    <dbReference type="NCBI Taxonomy" id="1961"/>
    <lineage>
        <taxon>Bacteria</taxon>
        <taxon>Bacillati</taxon>
        <taxon>Actinomycetota</taxon>
        <taxon>Actinomycetes</taxon>
        <taxon>Kitasatosporales</taxon>
        <taxon>Streptomycetaceae</taxon>
        <taxon>Streptomyces</taxon>
    </lineage>
</organism>
<dbReference type="AlphaFoldDB" id="A0A0L8N5M9"/>
<comment type="caution">
    <text evidence="1">The sequence shown here is derived from an EMBL/GenBank/DDBJ whole genome shotgun (WGS) entry which is preliminary data.</text>
</comment>
<evidence type="ECO:0000313" key="2">
    <source>
        <dbReference type="Proteomes" id="UP000037084"/>
    </source>
</evidence>
<dbReference type="InterPro" id="IPR004220">
    <property type="entry name" value="5-COMe_2-OHmuconate_Isoase"/>
</dbReference>
<gene>
    <name evidence="1" type="ORF">ADK75_01015</name>
</gene>
<dbReference type="RefSeq" id="WP_030383780.1">
    <property type="nucleotide sequence ID" value="NZ_LGUV01000001.1"/>
</dbReference>
<reference evidence="2" key="1">
    <citation type="submission" date="2015-07" db="EMBL/GenBank/DDBJ databases">
        <authorList>
            <consortium name="Consortium for Microbial Forensics and Genomics (microFORGE)"/>
            <person name="Knight B.M."/>
            <person name="Roberts D.P."/>
            <person name="Lin D."/>
            <person name="Hari K."/>
            <person name="Fletcher J."/>
            <person name="Melcher U."/>
            <person name="Blagden T."/>
            <person name="Winegar R.A."/>
        </authorList>
    </citation>
    <scope>NUCLEOTIDE SEQUENCE [LARGE SCALE GENOMIC DNA]</scope>
    <source>
        <strain evidence="2">NRRL B-1447</strain>
    </source>
</reference>
<sequence length="121" mass="13063">MPHAVVDYSDSLTGAFDRRAFALELHALAVEILDTAIGNCKTRFHRLEESVVGEGTDGRSVVVHVELAIARGRTAQTKSRLTRAVLELVERHTAKAAGLVVHASVDVRDLGDAYTKSVTTP</sequence>
<dbReference type="PANTHER" id="PTHR37950:SF1">
    <property type="entry name" value="4-HYDROXYPHENYLACETATE CATABOLISM PROTEIN"/>
    <property type="match status" value="1"/>
</dbReference>
<dbReference type="Gene3D" id="3.30.429.10">
    <property type="entry name" value="Macrophage Migration Inhibitory Factor"/>
    <property type="match status" value="1"/>
</dbReference>
<dbReference type="Proteomes" id="UP000037084">
    <property type="component" value="Unassembled WGS sequence"/>
</dbReference>
<name>A0A0L8N5M9_STRVG</name>
<evidence type="ECO:0000313" key="1">
    <source>
        <dbReference type="EMBL" id="KOG58009.1"/>
    </source>
</evidence>
<dbReference type="GO" id="GO:0008704">
    <property type="term" value="F:5-carboxymethyl-2-hydroxymuconate delta-isomerase activity"/>
    <property type="evidence" value="ECO:0007669"/>
    <property type="project" value="InterPro"/>
</dbReference>